<name>F0X8E2_GROCL</name>
<proteinExistence type="predicted"/>
<dbReference type="RefSeq" id="XP_014175108.1">
    <property type="nucleotide sequence ID" value="XM_014319633.1"/>
</dbReference>
<dbReference type="InParanoid" id="F0X8E2"/>
<dbReference type="STRING" id="655863.F0X8E2"/>
<dbReference type="GeneID" id="25976823"/>
<sequence>MQRQDAQRALYGDSPPPRHYVRHGDFVTKYTTSLNGMGALDHPNEASAIRFIKIYTIIFVPAVISSYCDHITLEYVEGQMLRQAWPVLTTDQRANIIIQLRGYIAQLQALSGTHLAA</sequence>
<keyword evidence="2" id="KW-1185">Reference proteome</keyword>
<evidence type="ECO:0000313" key="2">
    <source>
        <dbReference type="Proteomes" id="UP000007796"/>
    </source>
</evidence>
<organism evidence="2">
    <name type="scientific">Grosmannia clavigera (strain kw1407 / UAMH 11150)</name>
    <name type="common">Blue stain fungus</name>
    <name type="synonym">Graphiocladiella clavigera</name>
    <dbReference type="NCBI Taxonomy" id="655863"/>
    <lineage>
        <taxon>Eukaryota</taxon>
        <taxon>Fungi</taxon>
        <taxon>Dikarya</taxon>
        <taxon>Ascomycota</taxon>
        <taxon>Pezizomycotina</taxon>
        <taxon>Sordariomycetes</taxon>
        <taxon>Sordariomycetidae</taxon>
        <taxon>Ophiostomatales</taxon>
        <taxon>Ophiostomataceae</taxon>
        <taxon>Leptographium</taxon>
    </lineage>
</organism>
<accession>F0X8E2</accession>
<evidence type="ECO:0000313" key="1">
    <source>
        <dbReference type="EMBL" id="EFX05626.1"/>
    </source>
</evidence>
<dbReference type="AlphaFoldDB" id="F0X8E2"/>
<reference evidence="1 2" key="1">
    <citation type="journal article" date="2011" name="Proc. Natl. Acad. Sci. U.S.A.">
        <title>Genome and transcriptome analyses of the mountain pine beetle-fungal symbiont Grosmannia clavigera, a lodgepole pine pathogen.</title>
        <authorList>
            <person name="DiGuistini S."/>
            <person name="Wang Y."/>
            <person name="Liao N.Y."/>
            <person name="Taylor G."/>
            <person name="Tanguay P."/>
            <person name="Feau N."/>
            <person name="Henrissat B."/>
            <person name="Chan S.K."/>
            <person name="Hesse-Orce U."/>
            <person name="Alamouti S.M."/>
            <person name="Tsui C.K.M."/>
            <person name="Docking R.T."/>
            <person name="Levasseur A."/>
            <person name="Haridas S."/>
            <person name="Robertson G."/>
            <person name="Birol I."/>
            <person name="Holt R.A."/>
            <person name="Marra M.A."/>
            <person name="Hamelin R.C."/>
            <person name="Hirst M."/>
            <person name="Jones S.J.M."/>
            <person name="Bohlmann J."/>
            <person name="Breuil C."/>
        </authorList>
    </citation>
    <scope>NUCLEOTIDE SEQUENCE [LARGE SCALE GENOMIC DNA]</scope>
    <source>
        <strain evidence="2">kw1407 / UAMH 11150</strain>
    </source>
</reference>
<dbReference type="HOGENOM" id="CLU_2085081_0_0_1"/>
<dbReference type="Proteomes" id="UP000007796">
    <property type="component" value="Unassembled WGS sequence"/>
</dbReference>
<dbReference type="eggNOG" id="ENOG502RKJD">
    <property type="taxonomic scope" value="Eukaryota"/>
</dbReference>
<dbReference type="OrthoDB" id="2906425at2759"/>
<protein>
    <submittedName>
        <fullName evidence="1">Uncharacterized protein</fullName>
    </submittedName>
</protein>
<gene>
    <name evidence="1" type="ORF">CMQ_3695</name>
</gene>
<dbReference type="EMBL" id="GL629735">
    <property type="protein sequence ID" value="EFX05626.1"/>
    <property type="molecule type" value="Genomic_DNA"/>
</dbReference>